<dbReference type="Proteomes" id="UP001054837">
    <property type="component" value="Unassembled WGS sequence"/>
</dbReference>
<name>A0AAV4V1Z6_9ARAC</name>
<dbReference type="EMBL" id="BPLQ01012298">
    <property type="protein sequence ID" value="GIY64251.1"/>
    <property type="molecule type" value="Genomic_DNA"/>
</dbReference>
<comment type="caution">
    <text evidence="1">The sequence shown here is derived from an EMBL/GenBank/DDBJ whole genome shotgun (WGS) entry which is preliminary data.</text>
</comment>
<accession>A0AAV4V1Z6</accession>
<reference evidence="1 2" key="1">
    <citation type="submission" date="2021-06" db="EMBL/GenBank/DDBJ databases">
        <title>Caerostris darwini draft genome.</title>
        <authorList>
            <person name="Kono N."/>
            <person name="Arakawa K."/>
        </authorList>
    </citation>
    <scope>NUCLEOTIDE SEQUENCE [LARGE SCALE GENOMIC DNA]</scope>
</reference>
<keyword evidence="2" id="KW-1185">Reference proteome</keyword>
<evidence type="ECO:0000313" key="2">
    <source>
        <dbReference type="Proteomes" id="UP001054837"/>
    </source>
</evidence>
<proteinExistence type="predicted"/>
<dbReference type="AlphaFoldDB" id="A0AAV4V1Z6"/>
<protein>
    <submittedName>
        <fullName evidence="1">Uncharacterized protein</fullName>
    </submittedName>
</protein>
<sequence>MFLSNLSPHYSSNLTRAATALEQRIPHNGLHLKNRDKFSHVPVKELKIKKGSNYLERDLTFVVRIRSGFRIIDTAARGE</sequence>
<gene>
    <name evidence="1" type="ORF">CDAR_535431</name>
</gene>
<evidence type="ECO:0000313" key="1">
    <source>
        <dbReference type="EMBL" id="GIY64251.1"/>
    </source>
</evidence>
<organism evidence="1 2">
    <name type="scientific">Caerostris darwini</name>
    <dbReference type="NCBI Taxonomy" id="1538125"/>
    <lineage>
        <taxon>Eukaryota</taxon>
        <taxon>Metazoa</taxon>
        <taxon>Ecdysozoa</taxon>
        <taxon>Arthropoda</taxon>
        <taxon>Chelicerata</taxon>
        <taxon>Arachnida</taxon>
        <taxon>Araneae</taxon>
        <taxon>Araneomorphae</taxon>
        <taxon>Entelegynae</taxon>
        <taxon>Araneoidea</taxon>
        <taxon>Araneidae</taxon>
        <taxon>Caerostris</taxon>
    </lineage>
</organism>